<dbReference type="NCBIfam" id="TIGR00374">
    <property type="entry name" value="flippase-like domain"/>
    <property type="match status" value="2"/>
</dbReference>
<dbReference type="PANTHER" id="PTHR39087:SF2">
    <property type="entry name" value="UPF0104 MEMBRANE PROTEIN MJ1595"/>
    <property type="match status" value="1"/>
</dbReference>
<comment type="caution">
    <text evidence="8">The sequence shown here is derived from an EMBL/GenBank/DDBJ whole genome shotgun (WGS) entry which is preliminary data.</text>
</comment>
<evidence type="ECO:0000256" key="7">
    <source>
        <dbReference type="SAM" id="Phobius"/>
    </source>
</evidence>
<organism evidence="8">
    <name type="scientific">Thermorudis sp</name>
    <dbReference type="NCBI Taxonomy" id="1969470"/>
    <lineage>
        <taxon>Bacteria</taxon>
        <taxon>Pseudomonadati</taxon>
        <taxon>Thermomicrobiota</taxon>
        <taxon>Thermomicrobia</taxon>
        <taxon>Thermomicrobia incertae sedis</taxon>
        <taxon>Thermorudis</taxon>
    </lineage>
</organism>
<reference evidence="8" key="1">
    <citation type="journal article" date="2020" name="mSystems">
        <title>Genome- and Community-Level Interaction Insights into Carbon Utilization and Element Cycling Functions of Hydrothermarchaeota in Hydrothermal Sediment.</title>
        <authorList>
            <person name="Zhou Z."/>
            <person name="Liu Y."/>
            <person name="Xu W."/>
            <person name="Pan J."/>
            <person name="Luo Z.H."/>
            <person name="Li M."/>
        </authorList>
    </citation>
    <scope>NUCLEOTIDE SEQUENCE [LARGE SCALE GENOMIC DNA]</scope>
    <source>
        <strain evidence="8">SpSt-192</strain>
    </source>
</reference>
<dbReference type="Pfam" id="PF03706">
    <property type="entry name" value="LPG_synthase_TM"/>
    <property type="match status" value="1"/>
</dbReference>
<feature type="transmembrane region" description="Helical" evidence="7">
    <location>
        <begin position="300"/>
        <end position="319"/>
    </location>
</feature>
<protein>
    <submittedName>
        <fullName evidence="8">Flippase-like domain-containing protein</fullName>
    </submittedName>
</protein>
<feature type="transmembrane region" description="Helical" evidence="7">
    <location>
        <begin position="62"/>
        <end position="81"/>
    </location>
</feature>
<dbReference type="PANTHER" id="PTHR39087">
    <property type="entry name" value="UPF0104 MEMBRANE PROTEIN MJ1595"/>
    <property type="match status" value="1"/>
</dbReference>
<feature type="transmembrane region" description="Helical" evidence="7">
    <location>
        <begin position="162"/>
        <end position="182"/>
    </location>
</feature>
<feature type="transmembrane region" description="Helical" evidence="7">
    <location>
        <begin position="325"/>
        <end position="342"/>
    </location>
</feature>
<gene>
    <name evidence="8" type="ORF">ENP13_02190</name>
</gene>
<feature type="transmembrane region" description="Helical" evidence="7">
    <location>
        <begin position="230"/>
        <end position="250"/>
    </location>
</feature>
<feature type="transmembrane region" description="Helical" evidence="7">
    <location>
        <begin position="270"/>
        <end position="288"/>
    </location>
</feature>
<evidence type="ECO:0000256" key="1">
    <source>
        <dbReference type="ARBA" id="ARBA00004651"/>
    </source>
</evidence>
<name>A0A7C2ZX87_9BACT</name>
<comment type="subcellular location">
    <subcellularLocation>
        <location evidence="1">Cell membrane</location>
        <topology evidence="1">Multi-pass membrane protein</topology>
    </subcellularLocation>
</comment>
<sequence length="352" mass="37822">MDAERAARLAPTDSGQADDSSRDRLLARKTWVRAAISLVLAVSIAVFGIWRLDIDLETVFAQILRAQPVFLAGALAAYYGAMPLRAWRWRVILENSDTAPDLSNRLPGLPGLLRIYLLGWLVNCLLPAKLGEVYRTYLLKRQSGIRLSSTFGTVIAERASDLLALTTLFIASGAVVFGGRLTATVGNWVEWALLLALSVAFALGAGYALRDRFGRLLPAGVRQIYWGLQQGIFGSAGRLPAIAGLTAIIWSLEGVRFYAAARAVDVSLPLSAALLAALLASLLTTVPMTPAGVGVVETGVVGLLLLLGVSESSAVSVAILDRLVAYWSVLLVGPPIWVYSRWRSLQHDACRA</sequence>
<dbReference type="GO" id="GO:0005886">
    <property type="term" value="C:plasma membrane"/>
    <property type="evidence" value="ECO:0007669"/>
    <property type="project" value="UniProtKB-SubCell"/>
</dbReference>
<keyword evidence="2" id="KW-1003">Cell membrane</keyword>
<feature type="region of interest" description="Disordered" evidence="6">
    <location>
        <begin position="1"/>
        <end position="21"/>
    </location>
</feature>
<feature type="transmembrane region" description="Helical" evidence="7">
    <location>
        <begin position="188"/>
        <end position="209"/>
    </location>
</feature>
<dbReference type="EMBL" id="DSID01000172">
    <property type="protein sequence ID" value="HEX70040.1"/>
    <property type="molecule type" value="Genomic_DNA"/>
</dbReference>
<keyword evidence="4 7" id="KW-1133">Transmembrane helix</keyword>
<keyword evidence="5 7" id="KW-0472">Membrane</keyword>
<evidence type="ECO:0000256" key="2">
    <source>
        <dbReference type="ARBA" id="ARBA00022475"/>
    </source>
</evidence>
<dbReference type="InterPro" id="IPR022791">
    <property type="entry name" value="L-PG_synthase/AglD"/>
</dbReference>
<evidence type="ECO:0000256" key="4">
    <source>
        <dbReference type="ARBA" id="ARBA00022989"/>
    </source>
</evidence>
<feature type="transmembrane region" description="Helical" evidence="7">
    <location>
        <begin position="31"/>
        <end position="50"/>
    </location>
</feature>
<dbReference type="AlphaFoldDB" id="A0A7C2ZX87"/>
<evidence type="ECO:0000313" key="8">
    <source>
        <dbReference type="EMBL" id="HEX70040.1"/>
    </source>
</evidence>
<evidence type="ECO:0000256" key="6">
    <source>
        <dbReference type="SAM" id="MobiDB-lite"/>
    </source>
</evidence>
<accession>A0A7C2ZX87</accession>
<evidence type="ECO:0000256" key="5">
    <source>
        <dbReference type="ARBA" id="ARBA00023136"/>
    </source>
</evidence>
<proteinExistence type="predicted"/>
<evidence type="ECO:0000256" key="3">
    <source>
        <dbReference type="ARBA" id="ARBA00022692"/>
    </source>
</evidence>
<keyword evidence="3 7" id="KW-0812">Transmembrane</keyword>